<comment type="caution">
    <text evidence="3">The sequence shown here is derived from an EMBL/GenBank/DDBJ whole genome shotgun (WGS) entry which is preliminary data.</text>
</comment>
<dbReference type="EMBL" id="JPQZ01000008">
    <property type="protein sequence ID" value="KKO76006.1"/>
    <property type="molecule type" value="Genomic_DNA"/>
</dbReference>
<reference evidence="3 4" key="1">
    <citation type="journal article" date="2015" name="Environ. Microbiol.">
        <title>Genome analyses suggest the presence of polyploidy and recent human-driven expansions in eight global populations of the honeybee pathogen Nosema ceranae.</title>
        <authorList>
            <person name="Pelin A."/>
            <person name="Selman M."/>
            <person name="Aris-Brosou S."/>
            <person name="Farinelli L."/>
            <person name="Corradi N."/>
        </authorList>
    </citation>
    <scope>NUCLEOTIDE SEQUENCE [LARGE SCALE GENOMIC DNA]</scope>
    <source>
        <strain evidence="3 4">PA08 1199</strain>
    </source>
</reference>
<dbReference type="SMR" id="A0A0F9WF87"/>
<dbReference type="PANTHER" id="PTHR12416">
    <property type="entry name" value="RRNA-PROCESSING PROTEIN UTP23 HOMOLOG"/>
    <property type="match status" value="1"/>
</dbReference>
<accession>A0A0F9WF87</accession>
<dbReference type="Gene3D" id="3.40.50.1010">
    <property type="entry name" value="5'-nuclease"/>
    <property type="match status" value="1"/>
</dbReference>
<dbReference type="VEuPathDB" id="MicrosporidiaDB:AAJ76_800062898"/>
<feature type="region of interest" description="Disordered" evidence="2">
    <location>
        <begin position="175"/>
        <end position="206"/>
    </location>
</feature>
<dbReference type="VEuPathDB" id="MicrosporidiaDB:G9O61_00g011910"/>
<keyword evidence="4" id="KW-1185">Reference proteome</keyword>
<dbReference type="GeneID" id="36321428"/>
<dbReference type="InterPro" id="IPR006984">
    <property type="entry name" value="Fcf1/UTP23"/>
</dbReference>
<dbReference type="RefSeq" id="XP_024331748.1">
    <property type="nucleotide sequence ID" value="XM_024476475.1"/>
</dbReference>
<evidence type="ECO:0000256" key="2">
    <source>
        <dbReference type="SAM" id="MobiDB-lite"/>
    </source>
</evidence>
<evidence type="ECO:0000313" key="4">
    <source>
        <dbReference type="Proteomes" id="UP000034350"/>
    </source>
</evidence>
<name>A0A0F9WF87_9MICR</name>
<dbReference type="Proteomes" id="UP000034350">
    <property type="component" value="Unassembled WGS sequence"/>
</dbReference>
<keyword evidence="1" id="KW-0539">Nucleus</keyword>
<organism evidence="3 4">
    <name type="scientific">Vairimorpha ceranae</name>
    <dbReference type="NCBI Taxonomy" id="40302"/>
    <lineage>
        <taxon>Eukaryota</taxon>
        <taxon>Fungi</taxon>
        <taxon>Fungi incertae sedis</taxon>
        <taxon>Microsporidia</taxon>
        <taxon>Nosematidae</taxon>
        <taxon>Vairimorpha</taxon>
    </lineage>
</organism>
<proteinExistence type="predicted"/>
<dbReference type="GO" id="GO:0032040">
    <property type="term" value="C:small-subunit processome"/>
    <property type="evidence" value="ECO:0007669"/>
    <property type="project" value="InterPro"/>
</dbReference>
<evidence type="ECO:0000256" key="1">
    <source>
        <dbReference type="ARBA" id="ARBA00023242"/>
    </source>
</evidence>
<dbReference type="AlphaFoldDB" id="A0A0F9WF87"/>
<feature type="compositionally biased region" description="Acidic residues" evidence="2">
    <location>
        <begin position="184"/>
        <end position="206"/>
    </location>
</feature>
<dbReference type="OrthoDB" id="25675at2759"/>
<gene>
    <name evidence="3" type="ORF">AAJ76_800062898</name>
</gene>
<dbReference type="Pfam" id="PF04900">
    <property type="entry name" value="Fcf1"/>
    <property type="match status" value="1"/>
</dbReference>
<dbReference type="VEuPathDB" id="MicrosporidiaDB:NCER_100911"/>
<protein>
    <submittedName>
        <fullName evidence="3">Rrna processing fcf1 family protein</fullName>
    </submittedName>
</protein>
<evidence type="ECO:0000313" key="3">
    <source>
        <dbReference type="EMBL" id="KKO76006.1"/>
    </source>
</evidence>
<sequence>MIKKIHKSNKKSIKLLNKLGFRSPYQIILDDKFINNCNKYSKRYKHLKEIFKSEPKLFFTKCILKKYKSYNPNYENDISDNCEMIKCPHKDKDDVLKCLAFVFRKFNKNHYIIGTSDKEIMDKYRKREDVPLLNFNKGQIRLFLNTEKLINKSNTTYEATPKELERLEKIFGAEGGQEVSENSGEFEEINVDDLEVSEDGETTNSE</sequence>